<proteinExistence type="predicted"/>
<reference evidence="3" key="1">
    <citation type="journal article" date="2012" name="Nature">
        <title>A physical, genetic and functional sequence assembly of the barley genome.</title>
        <authorList>
            <consortium name="The International Barley Genome Sequencing Consortium"/>
            <person name="Mayer K.F."/>
            <person name="Waugh R."/>
            <person name="Brown J.W."/>
            <person name="Schulman A."/>
            <person name="Langridge P."/>
            <person name="Platzer M."/>
            <person name="Fincher G.B."/>
            <person name="Muehlbauer G.J."/>
            <person name="Sato K."/>
            <person name="Close T.J."/>
            <person name="Wise R.P."/>
            <person name="Stein N."/>
        </authorList>
    </citation>
    <scope>NUCLEOTIDE SEQUENCE [LARGE SCALE GENOMIC DNA]</scope>
    <source>
        <strain evidence="3">cv. Morex</strain>
    </source>
</reference>
<reference evidence="2" key="2">
    <citation type="submission" date="2020-10" db="EMBL/GenBank/DDBJ databases">
        <authorList>
            <person name="Scholz U."/>
            <person name="Mascher M."/>
            <person name="Fiebig A."/>
        </authorList>
    </citation>
    <scope>NUCLEOTIDE SEQUENCE [LARGE SCALE GENOMIC DNA]</scope>
    <source>
        <strain evidence="2">cv. Morex</strain>
    </source>
</reference>
<feature type="signal peptide" evidence="1">
    <location>
        <begin position="1"/>
        <end position="26"/>
    </location>
</feature>
<evidence type="ECO:0000313" key="3">
    <source>
        <dbReference type="Proteomes" id="UP000011116"/>
    </source>
</evidence>
<dbReference type="EnsemblPlants" id="HORVU.MOREX.r3.5HG0492690.1">
    <property type="protein sequence ID" value="HORVU.MOREX.r3.5HG0492690.1"/>
    <property type="gene ID" value="HORVU.MOREX.r3.5HG0492690"/>
</dbReference>
<dbReference type="Gramene" id="HORVU.MOREX.r3.5HG0492690.1">
    <property type="protein sequence ID" value="HORVU.MOREX.r3.5HG0492690.1"/>
    <property type="gene ID" value="HORVU.MOREX.r3.5HG0492690"/>
</dbReference>
<feature type="chain" id="PRO_5035245858" evidence="1">
    <location>
        <begin position="27"/>
        <end position="84"/>
    </location>
</feature>
<sequence length="84" mass="8995">MAGSKMASSLCLAALVVTAVLSSCVAENEGCLPLKGYCPEDDCKDFCMRSRLRGRCITKGTMPYCCCSRDTTPNWTTAATPFQG</sequence>
<evidence type="ECO:0000256" key="1">
    <source>
        <dbReference type="SAM" id="SignalP"/>
    </source>
</evidence>
<organism evidence="2 3">
    <name type="scientific">Hordeum vulgare subsp. vulgare</name>
    <name type="common">Domesticated barley</name>
    <dbReference type="NCBI Taxonomy" id="112509"/>
    <lineage>
        <taxon>Eukaryota</taxon>
        <taxon>Viridiplantae</taxon>
        <taxon>Streptophyta</taxon>
        <taxon>Embryophyta</taxon>
        <taxon>Tracheophyta</taxon>
        <taxon>Spermatophyta</taxon>
        <taxon>Magnoliopsida</taxon>
        <taxon>Liliopsida</taxon>
        <taxon>Poales</taxon>
        <taxon>Poaceae</taxon>
        <taxon>BOP clade</taxon>
        <taxon>Pooideae</taxon>
        <taxon>Triticodae</taxon>
        <taxon>Triticeae</taxon>
        <taxon>Hordeinae</taxon>
        <taxon>Hordeum</taxon>
    </lineage>
</organism>
<dbReference type="Proteomes" id="UP000011116">
    <property type="component" value="Chromosome 5H"/>
</dbReference>
<dbReference type="AlphaFoldDB" id="A0A8I7BEU8"/>
<evidence type="ECO:0000313" key="2">
    <source>
        <dbReference type="EnsemblPlants" id="HORVU.MOREX.r3.5HG0492690.1"/>
    </source>
</evidence>
<dbReference type="PROSITE" id="PS51257">
    <property type="entry name" value="PROKAR_LIPOPROTEIN"/>
    <property type="match status" value="1"/>
</dbReference>
<protein>
    <submittedName>
        <fullName evidence="2">Uncharacterized protein</fullName>
    </submittedName>
</protein>
<reference evidence="2" key="3">
    <citation type="submission" date="2022-01" db="UniProtKB">
        <authorList>
            <consortium name="EnsemblPlants"/>
        </authorList>
    </citation>
    <scope>IDENTIFICATION</scope>
    <source>
        <strain evidence="2">subsp. vulgare</strain>
    </source>
</reference>
<accession>A0A8I7BEU8</accession>
<name>A0A8I7BEU8_HORVV</name>
<dbReference type="Gramene" id="HORVU.MOREX.r2.5HG0408220.1">
    <property type="protein sequence ID" value="HORVU.MOREX.r2.5HG0408220.1"/>
    <property type="gene ID" value="HORVU.MOREX.r2.5HG0408220"/>
</dbReference>
<keyword evidence="3" id="KW-1185">Reference proteome</keyword>
<keyword evidence="1" id="KW-0732">Signal</keyword>